<protein>
    <submittedName>
        <fullName evidence="4">Uncharacterized protein</fullName>
    </submittedName>
</protein>
<accession>A0A8H7XVL7</accession>
<dbReference type="SUPFAM" id="SSF52075">
    <property type="entry name" value="Outer arm dynein light chain 1"/>
    <property type="match status" value="1"/>
</dbReference>
<dbReference type="GO" id="GO:0005615">
    <property type="term" value="C:extracellular space"/>
    <property type="evidence" value="ECO:0007669"/>
    <property type="project" value="TreeGrafter"/>
</dbReference>
<evidence type="ECO:0000256" key="3">
    <source>
        <dbReference type="SAM" id="MobiDB-lite"/>
    </source>
</evidence>
<reference evidence="4" key="1">
    <citation type="submission" date="2021-02" db="EMBL/GenBank/DDBJ databases">
        <title>Psilocybe cubensis genome.</title>
        <authorList>
            <person name="Mckernan K.J."/>
            <person name="Crawford S."/>
            <person name="Trippe A."/>
            <person name="Kane L.T."/>
            <person name="Mclaughlin S."/>
        </authorList>
    </citation>
    <scope>NUCLEOTIDE SEQUENCE [LARGE SCALE GENOMIC DNA]</scope>
    <source>
        <strain evidence="4">MGC-MH-2018</strain>
    </source>
</reference>
<dbReference type="InterPro" id="IPR001611">
    <property type="entry name" value="Leu-rich_rpt"/>
</dbReference>
<dbReference type="Gene3D" id="3.80.10.10">
    <property type="entry name" value="Ribonuclease Inhibitor"/>
    <property type="match status" value="1"/>
</dbReference>
<feature type="region of interest" description="Disordered" evidence="3">
    <location>
        <begin position="1"/>
        <end position="66"/>
    </location>
</feature>
<dbReference type="InterPro" id="IPR032675">
    <property type="entry name" value="LRR_dom_sf"/>
</dbReference>
<name>A0A8H7XVL7_PSICU</name>
<dbReference type="InterPro" id="IPR050333">
    <property type="entry name" value="SLRP"/>
</dbReference>
<evidence type="ECO:0000313" key="4">
    <source>
        <dbReference type="EMBL" id="KAG5166470.1"/>
    </source>
</evidence>
<dbReference type="PANTHER" id="PTHR45712:SF31">
    <property type="entry name" value="PODOCAN"/>
    <property type="match status" value="1"/>
</dbReference>
<dbReference type="EMBL" id="JAFIQS010000008">
    <property type="protein sequence ID" value="KAG5166470.1"/>
    <property type="molecule type" value="Genomic_DNA"/>
</dbReference>
<comment type="caution">
    <text evidence="4">The sequence shown here is derived from an EMBL/GenBank/DDBJ whole genome shotgun (WGS) entry which is preliminary data.</text>
</comment>
<dbReference type="SMART" id="SM00369">
    <property type="entry name" value="LRR_TYP"/>
    <property type="match status" value="2"/>
</dbReference>
<dbReference type="PANTHER" id="PTHR45712">
    <property type="entry name" value="AGAP008170-PA"/>
    <property type="match status" value="1"/>
</dbReference>
<organism evidence="4">
    <name type="scientific">Psilocybe cubensis</name>
    <name type="common">Psychedelic mushroom</name>
    <name type="synonym">Stropharia cubensis</name>
    <dbReference type="NCBI Taxonomy" id="181762"/>
    <lineage>
        <taxon>Eukaryota</taxon>
        <taxon>Fungi</taxon>
        <taxon>Dikarya</taxon>
        <taxon>Basidiomycota</taxon>
        <taxon>Agaricomycotina</taxon>
        <taxon>Agaricomycetes</taxon>
        <taxon>Agaricomycetidae</taxon>
        <taxon>Agaricales</taxon>
        <taxon>Agaricineae</taxon>
        <taxon>Strophariaceae</taxon>
        <taxon>Psilocybe</taxon>
    </lineage>
</organism>
<keyword evidence="1" id="KW-0433">Leucine-rich repeat</keyword>
<dbReference type="InterPro" id="IPR003591">
    <property type="entry name" value="Leu-rich_rpt_typical-subtyp"/>
</dbReference>
<dbReference type="OrthoDB" id="660555at2759"/>
<dbReference type="Pfam" id="PF13855">
    <property type="entry name" value="LRR_8"/>
    <property type="match status" value="1"/>
</dbReference>
<sequence length="504" mass="55260">MLPGFSATYTPPSSPPSPSPSWPANSSSPPSSPSTDPLYLDEDTQEEHSTRQTRPQVVADPLAASYNAGRVNSKRLSFFEPSTPKKKPRLERKASFPEIALVQLPTIEPTSSREEILWENAIEKAFETGEREIELRGLHLTKIPPRIIKDLSKMVVLSEEDISPVDDLRNSFSSKVTQIVPGRRVFTRIHTAPASTFAASAMNPPSSEKTLSSSSLLGPSKQAMTMYLGQNNIKKLPAEMWTLHNLTVLSLRNNNISHLPPGISQLTNLQSLNVAYNKLQYVPAELLDMKSLTSLILFPNPFIPDPRPNDLKLSVSRTRHTGSRVPPLTEIALRFLLSSPKASLTVASQAPQTVLEQLYPLPLPQGPPWRTISTPLSRILSVCVPGSVAVDDAIAEGRGEDDITSVTGIGRCRNPSHTQSTFVQHSEERYSWLKEIAGIKLGGTAAVLWRGCLQGCLDFLGPANDEPEEHLPKSGEEDEEFMVADEIVIHAVEFGGNELGFDSD</sequence>
<feature type="compositionally biased region" description="Pro residues" evidence="3">
    <location>
        <begin position="12"/>
        <end position="21"/>
    </location>
</feature>
<evidence type="ECO:0000256" key="1">
    <source>
        <dbReference type="ARBA" id="ARBA00022614"/>
    </source>
</evidence>
<proteinExistence type="predicted"/>
<dbReference type="PROSITE" id="PS51450">
    <property type="entry name" value="LRR"/>
    <property type="match status" value="1"/>
</dbReference>
<keyword evidence="2" id="KW-0677">Repeat</keyword>
<dbReference type="AlphaFoldDB" id="A0A8H7XVL7"/>
<evidence type="ECO:0000256" key="2">
    <source>
        <dbReference type="ARBA" id="ARBA00022737"/>
    </source>
</evidence>
<gene>
    <name evidence="4" type="ORF">JR316_008559</name>
</gene>